<dbReference type="Pfam" id="PF02557">
    <property type="entry name" value="VanY"/>
    <property type="match status" value="1"/>
</dbReference>
<accession>A0ABX3A470</accession>
<reference evidence="2 3" key="1">
    <citation type="submission" date="2016-08" db="EMBL/GenBank/DDBJ databases">
        <title>Draft genome sequence of Candidatus Piscirickettsia litoralis, from seawater.</title>
        <authorList>
            <person name="Wan X."/>
            <person name="Lee A.J."/>
            <person name="Hou S."/>
            <person name="Donachie S.P."/>
        </authorList>
    </citation>
    <scope>NUCLEOTIDE SEQUENCE [LARGE SCALE GENOMIC DNA]</scope>
    <source>
        <strain evidence="2 3">Y2</strain>
    </source>
</reference>
<protein>
    <submittedName>
        <fullName evidence="2">D-alanyl-D-alanine carboxypeptidase</fullName>
    </submittedName>
</protein>
<dbReference type="RefSeq" id="WP_069311968.1">
    <property type="nucleotide sequence ID" value="NZ_MDTU01000001.1"/>
</dbReference>
<proteinExistence type="predicted"/>
<dbReference type="InterPro" id="IPR052179">
    <property type="entry name" value="DD-CPase-like"/>
</dbReference>
<keyword evidence="2" id="KW-0378">Hydrolase</keyword>
<gene>
    <name evidence="2" type="ORF">BGC07_03440</name>
</gene>
<comment type="caution">
    <text evidence="2">The sequence shown here is derived from an EMBL/GenBank/DDBJ whole genome shotgun (WGS) entry which is preliminary data.</text>
</comment>
<dbReference type="PANTHER" id="PTHR34385">
    <property type="entry name" value="D-ALANYL-D-ALANINE CARBOXYPEPTIDASE"/>
    <property type="match status" value="1"/>
</dbReference>
<evidence type="ECO:0000313" key="2">
    <source>
        <dbReference type="EMBL" id="ODN42170.1"/>
    </source>
</evidence>
<evidence type="ECO:0000313" key="3">
    <source>
        <dbReference type="Proteomes" id="UP000094329"/>
    </source>
</evidence>
<name>A0ABX3A470_9GAMM</name>
<dbReference type="InterPro" id="IPR003709">
    <property type="entry name" value="VanY-like_core_dom"/>
</dbReference>
<dbReference type="Proteomes" id="UP000094329">
    <property type="component" value="Unassembled WGS sequence"/>
</dbReference>
<dbReference type="CDD" id="cd14847">
    <property type="entry name" value="DD-carboxypeptidase_like"/>
    <property type="match status" value="1"/>
</dbReference>
<feature type="domain" description="D-alanyl-D-alanine carboxypeptidase-like core" evidence="1">
    <location>
        <begin position="20"/>
        <end position="176"/>
    </location>
</feature>
<dbReference type="GO" id="GO:0004180">
    <property type="term" value="F:carboxypeptidase activity"/>
    <property type="evidence" value="ECO:0007669"/>
    <property type="project" value="UniProtKB-KW"/>
</dbReference>
<dbReference type="PANTHER" id="PTHR34385:SF1">
    <property type="entry name" value="PEPTIDOGLYCAN L-ALANYL-D-GLUTAMATE ENDOPEPTIDASE CWLK"/>
    <property type="match status" value="1"/>
</dbReference>
<keyword evidence="3" id="KW-1185">Reference proteome</keyword>
<dbReference type="SUPFAM" id="SSF55166">
    <property type="entry name" value="Hedgehog/DD-peptidase"/>
    <property type="match status" value="1"/>
</dbReference>
<dbReference type="InterPro" id="IPR009045">
    <property type="entry name" value="Zn_M74/Hedgehog-like"/>
</dbReference>
<dbReference type="EMBL" id="MDTU01000001">
    <property type="protein sequence ID" value="ODN42170.1"/>
    <property type="molecule type" value="Genomic_DNA"/>
</dbReference>
<keyword evidence="2" id="KW-0121">Carboxypeptidase</keyword>
<evidence type="ECO:0000259" key="1">
    <source>
        <dbReference type="Pfam" id="PF02557"/>
    </source>
</evidence>
<keyword evidence="2" id="KW-0645">Protease</keyword>
<dbReference type="Gene3D" id="3.30.1380.10">
    <property type="match status" value="1"/>
</dbReference>
<organism evidence="2 3">
    <name type="scientific">Piscirickettsia litoralis</name>
    <dbReference type="NCBI Taxonomy" id="1891921"/>
    <lineage>
        <taxon>Bacteria</taxon>
        <taxon>Pseudomonadati</taxon>
        <taxon>Pseudomonadota</taxon>
        <taxon>Gammaproteobacteria</taxon>
        <taxon>Thiotrichales</taxon>
        <taxon>Piscirickettsiaceae</taxon>
        <taxon>Piscirickettsia</taxon>
    </lineage>
</organism>
<sequence length="222" mass="25374">MTAHIYGQDDQYLTDFNSDHRLHIQAKPPLLSLIEAASHQGIHLALISAYRSFDRQLVIWNAKASGEKPVFDRTGQHEIKLNELAPKERVFAILNWFALPGTSRHHWGTDFDIFDLNARPQGYHIQLVPSEYQSGGVFSSLGEWLDQNLDHTPFFRPFWGKTSGVAKEPWHISYQPLAEEFQQSFCKNQLATIIKQSPILLKDEILAALDEIVARFVHAIDD</sequence>